<dbReference type="InterPro" id="IPR050332">
    <property type="entry name" value="GPCR_2"/>
</dbReference>
<keyword evidence="7" id="KW-1185">Reference proteome</keyword>
<dbReference type="Pfam" id="PF00002">
    <property type="entry name" value="7tm_2"/>
    <property type="match status" value="1"/>
</dbReference>
<dbReference type="InterPro" id="IPR000832">
    <property type="entry name" value="GPCR_2_secretin-like"/>
</dbReference>
<dbReference type="PROSITE" id="PS00650">
    <property type="entry name" value="G_PROTEIN_RECEP_F2_2"/>
    <property type="match status" value="1"/>
</dbReference>
<dbReference type="GO" id="GO:0007188">
    <property type="term" value="P:adenylate cyclase-modulating G protein-coupled receptor signaling pathway"/>
    <property type="evidence" value="ECO:0007669"/>
    <property type="project" value="TreeGrafter"/>
</dbReference>
<dbReference type="GO" id="GO:0007166">
    <property type="term" value="P:cell surface receptor signaling pathway"/>
    <property type="evidence" value="ECO:0007669"/>
    <property type="project" value="InterPro"/>
</dbReference>
<dbReference type="GO" id="GO:0008528">
    <property type="term" value="F:G protein-coupled peptide receptor activity"/>
    <property type="evidence" value="ECO:0007669"/>
    <property type="project" value="TreeGrafter"/>
</dbReference>
<dbReference type="InterPro" id="IPR017981">
    <property type="entry name" value="GPCR_2-like_7TM"/>
</dbReference>
<comment type="subcellular location">
    <subcellularLocation>
        <location evidence="1">Membrane</location>
        <topology evidence="1">Multi-pass membrane protein</topology>
    </subcellularLocation>
</comment>
<reference evidence="8" key="1">
    <citation type="submission" date="2016-11" db="UniProtKB">
        <authorList>
            <consortium name="WormBaseParasite"/>
        </authorList>
    </citation>
    <scope>IDENTIFICATION</scope>
</reference>
<dbReference type="Proteomes" id="UP000095280">
    <property type="component" value="Unplaced"/>
</dbReference>
<feature type="transmembrane region" description="Helical" evidence="5">
    <location>
        <begin position="116"/>
        <end position="135"/>
    </location>
</feature>
<protein>
    <submittedName>
        <fullName evidence="8">G_PROTEIN_RECEP_F2_4 domain-containing protein</fullName>
    </submittedName>
</protein>
<dbReference type="Gene3D" id="1.20.1070.10">
    <property type="entry name" value="Rhodopsin 7-helix transmembrane proteins"/>
    <property type="match status" value="2"/>
</dbReference>
<accession>A0A1I8INI7</accession>
<dbReference type="GO" id="GO:0017046">
    <property type="term" value="F:peptide hormone binding"/>
    <property type="evidence" value="ECO:0007669"/>
    <property type="project" value="TreeGrafter"/>
</dbReference>
<feature type="transmembrane region" description="Helical" evidence="5">
    <location>
        <begin position="67"/>
        <end position="89"/>
    </location>
</feature>
<dbReference type="PANTHER" id="PTHR45620">
    <property type="entry name" value="PDF RECEPTOR-LIKE PROTEIN-RELATED"/>
    <property type="match status" value="1"/>
</dbReference>
<evidence type="ECO:0000256" key="1">
    <source>
        <dbReference type="ARBA" id="ARBA00004141"/>
    </source>
</evidence>
<evidence type="ECO:0000256" key="2">
    <source>
        <dbReference type="ARBA" id="ARBA00022692"/>
    </source>
</evidence>
<dbReference type="GO" id="GO:0005886">
    <property type="term" value="C:plasma membrane"/>
    <property type="evidence" value="ECO:0007669"/>
    <property type="project" value="TreeGrafter"/>
</dbReference>
<feature type="transmembrane region" description="Helical" evidence="5">
    <location>
        <begin position="155"/>
        <end position="173"/>
    </location>
</feature>
<evidence type="ECO:0000259" key="6">
    <source>
        <dbReference type="PROSITE" id="PS50261"/>
    </source>
</evidence>
<keyword evidence="2 5" id="KW-0812">Transmembrane</keyword>
<keyword evidence="3 5" id="KW-1133">Transmembrane helix</keyword>
<dbReference type="SUPFAM" id="SSF81321">
    <property type="entry name" value="Family A G protein-coupled receptor-like"/>
    <property type="match status" value="1"/>
</dbReference>
<feature type="transmembrane region" description="Helical" evidence="5">
    <location>
        <begin position="12"/>
        <end position="31"/>
    </location>
</feature>
<dbReference type="WBParaSite" id="maker-uti_cns_0014078-snap-gene-0.2-mRNA-1">
    <property type="protein sequence ID" value="maker-uti_cns_0014078-snap-gene-0.2-mRNA-1"/>
    <property type="gene ID" value="maker-uti_cns_0014078-snap-gene-0.2"/>
</dbReference>
<evidence type="ECO:0000256" key="5">
    <source>
        <dbReference type="SAM" id="Phobius"/>
    </source>
</evidence>
<evidence type="ECO:0000313" key="7">
    <source>
        <dbReference type="Proteomes" id="UP000095280"/>
    </source>
</evidence>
<evidence type="ECO:0000256" key="3">
    <source>
        <dbReference type="ARBA" id="ARBA00022989"/>
    </source>
</evidence>
<evidence type="ECO:0000313" key="8">
    <source>
        <dbReference type="WBParaSite" id="maker-uti_cns_0014078-snap-gene-0.2-mRNA-1"/>
    </source>
</evidence>
<sequence>RLHCQRNSIHINLFVAFLIRGISHFVAYFVLDDNASAVCRFNQALVTYSVLGSSACWRSYEAMEADIWLINVYLCLLVFINACLFVRIVRELFAKIKSQPRSSAASQSYRKMWKSTSVLVLVFGIYYIIFLPMSVMPKDRLGATLDCIKLFYEHFFNSFQGFFVSLLLCFVNSEAQREQKRLLLQTRPGRWLKARGILKPPADAFGLELENRRNNRRARRGAENGRRRLAGTKGFLANADRLASDEWGLEAGRRPEAFVQTVAARTPLT</sequence>
<dbReference type="PRINTS" id="PR00249">
    <property type="entry name" value="GPCRSECRETIN"/>
</dbReference>
<organism evidence="7 8">
    <name type="scientific">Macrostomum lignano</name>
    <dbReference type="NCBI Taxonomy" id="282301"/>
    <lineage>
        <taxon>Eukaryota</taxon>
        <taxon>Metazoa</taxon>
        <taxon>Spiralia</taxon>
        <taxon>Lophotrochozoa</taxon>
        <taxon>Platyhelminthes</taxon>
        <taxon>Rhabditophora</taxon>
        <taxon>Macrostomorpha</taxon>
        <taxon>Macrostomida</taxon>
        <taxon>Macrostomidae</taxon>
        <taxon>Macrostomum</taxon>
    </lineage>
</organism>
<dbReference type="PROSITE" id="PS50261">
    <property type="entry name" value="G_PROTEIN_RECEP_F2_4"/>
    <property type="match status" value="1"/>
</dbReference>
<dbReference type="PANTHER" id="PTHR45620:SF1">
    <property type="entry name" value="G-PROTEIN COUPLED RECEPTORS FAMILY 2 PROFILE 2 DOMAIN-CONTAINING PROTEIN"/>
    <property type="match status" value="1"/>
</dbReference>
<name>A0A1I8INI7_9PLAT</name>
<evidence type="ECO:0000256" key="4">
    <source>
        <dbReference type="ARBA" id="ARBA00023136"/>
    </source>
</evidence>
<proteinExistence type="predicted"/>
<dbReference type="AlphaFoldDB" id="A0A1I8INI7"/>
<dbReference type="InterPro" id="IPR017983">
    <property type="entry name" value="GPCR_2_secretin-like_CS"/>
</dbReference>
<keyword evidence="4 5" id="KW-0472">Membrane</keyword>
<feature type="domain" description="G-protein coupled receptors family 2 profile 2" evidence="6">
    <location>
        <begin position="53"/>
        <end position="172"/>
    </location>
</feature>